<dbReference type="PANTHER" id="PTHR13615">
    <property type="entry name" value="GLYCOSYLTRANSFERASE-LIKE 1"/>
    <property type="match status" value="1"/>
</dbReference>
<evidence type="ECO:0000256" key="2">
    <source>
        <dbReference type="ARBA" id="ARBA00022676"/>
    </source>
</evidence>
<dbReference type="Gene3D" id="3.40.50.2000">
    <property type="entry name" value="Glycogen Phosphorylase B"/>
    <property type="match status" value="2"/>
</dbReference>
<evidence type="ECO:0000256" key="1">
    <source>
        <dbReference type="ARBA" id="ARBA00009481"/>
    </source>
</evidence>
<evidence type="ECO:0000313" key="10">
    <source>
        <dbReference type="Proteomes" id="UP001575181"/>
    </source>
</evidence>
<evidence type="ECO:0000256" key="5">
    <source>
        <dbReference type="ARBA" id="ARBA00044539"/>
    </source>
</evidence>
<keyword evidence="3" id="KW-0808">Transferase</keyword>
<comment type="catalytic activity">
    <reaction evidence="6">
        <text>queuosine(34) in tRNA(Asp) + GDP-alpha-D-mannose = O-4''-alpha-D-mannosylqueuosine(34) in tRNA(Asp) + GDP + H(+)</text>
        <dbReference type="Rhea" id="RHEA:12885"/>
        <dbReference type="Rhea" id="RHEA-COMP:18572"/>
        <dbReference type="Rhea" id="RHEA-COMP:18581"/>
        <dbReference type="ChEBI" id="CHEBI:15378"/>
        <dbReference type="ChEBI" id="CHEBI:57527"/>
        <dbReference type="ChEBI" id="CHEBI:58189"/>
        <dbReference type="ChEBI" id="CHEBI:194431"/>
        <dbReference type="ChEBI" id="CHEBI:194442"/>
        <dbReference type="EC" id="2.4.1.110"/>
    </reaction>
    <physiologicalReaction direction="left-to-right" evidence="6">
        <dbReference type="Rhea" id="RHEA:12886"/>
    </physiologicalReaction>
</comment>
<dbReference type="Proteomes" id="UP001575181">
    <property type="component" value="Unassembled WGS sequence"/>
</dbReference>
<accession>A0ABV4TUD0</accession>
<comment type="caution">
    <text evidence="9">The sequence shown here is derived from an EMBL/GenBank/DDBJ whole genome shotgun (WGS) entry which is preliminary data.</text>
</comment>
<name>A0ABV4TUD0_9GAMM</name>
<proteinExistence type="inferred from homology"/>
<dbReference type="RefSeq" id="WP_373655706.1">
    <property type="nucleotide sequence ID" value="NZ_JBGUAW010000005.1"/>
</dbReference>
<keyword evidence="2" id="KW-0328">Glycosyltransferase</keyword>
<dbReference type="InterPro" id="IPR051862">
    <property type="entry name" value="GT-like_domain_containing_1"/>
</dbReference>
<evidence type="ECO:0000313" key="9">
    <source>
        <dbReference type="EMBL" id="MFA9460922.1"/>
    </source>
</evidence>
<dbReference type="EMBL" id="JBGUAW010000005">
    <property type="protein sequence ID" value="MFA9460922.1"/>
    <property type="molecule type" value="Genomic_DNA"/>
</dbReference>
<feature type="domain" description="Glycosyl transferase family 1" evidence="7">
    <location>
        <begin position="189"/>
        <end position="335"/>
    </location>
</feature>
<evidence type="ECO:0000256" key="4">
    <source>
        <dbReference type="ARBA" id="ARBA00044517"/>
    </source>
</evidence>
<gene>
    <name evidence="9" type="ORF">ACERLL_08800</name>
</gene>
<dbReference type="PANTHER" id="PTHR13615:SF3">
    <property type="entry name" value="GLYCOSYLTRANSFERASE-LIKE DOMAIN-CONTAINING PROTEIN 1"/>
    <property type="match status" value="1"/>
</dbReference>
<sequence>MHILLLEPFFGGSHAAWALGLQRHSRHSVEILSLPGRNWKWRMHGGAITLAERFRAAQRRPDLILATDLLDLTTFLALTREQTASIPVAAYFHENQFAYPRSPEDTDTAQGRDSHYGFINYATALAADRVLFNSAFNRDSLLEGARTMLTGIRDHADPDGIEAVAAKSAVLPLGLDLEALDPHRPTAAAGQEPPLLLWNHRWAHDKNPDAFFRILFDLAGEGLHFRVAVLGSAPKRGYPIFEEARRRLHGRIAHFGYVEDRATYAAWLWAADILPVTSHHDFFGISVMEAMYCGAFPLLPRRQAYPELLPAAWREHCLYESEDELRRRLRRLIREGPPGGSERLATAASEFDWRRMGPEYDRILADIPDRC</sequence>
<dbReference type="SUPFAM" id="SSF53756">
    <property type="entry name" value="UDP-Glycosyltransferase/glycogen phosphorylase"/>
    <property type="match status" value="1"/>
</dbReference>
<dbReference type="Pfam" id="PF00534">
    <property type="entry name" value="Glycos_transf_1"/>
    <property type="match status" value="1"/>
</dbReference>
<comment type="similarity">
    <text evidence="1">Belongs to the glycosyltransferase group 1 family. Glycosyltransferase 4 subfamily.</text>
</comment>
<dbReference type="Pfam" id="PF12038">
    <property type="entry name" value="QTMAN_N"/>
    <property type="match status" value="1"/>
</dbReference>
<feature type="domain" description="tRNA-queuosine alpha-mannosyltransferase N-terminal" evidence="8">
    <location>
        <begin position="2"/>
        <end position="175"/>
    </location>
</feature>
<organism evidence="9 10">
    <name type="scientific">Thiohalorhabdus methylotrophus</name>
    <dbReference type="NCBI Taxonomy" id="3242694"/>
    <lineage>
        <taxon>Bacteria</taxon>
        <taxon>Pseudomonadati</taxon>
        <taxon>Pseudomonadota</taxon>
        <taxon>Gammaproteobacteria</taxon>
        <taxon>Thiohalorhabdales</taxon>
        <taxon>Thiohalorhabdaceae</taxon>
        <taxon>Thiohalorhabdus</taxon>
    </lineage>
</organism>
<evidence type="ECO:0000256" key="3">
    <source>
        <dbReference type="ARBA" id="ARBA00022679"/>
    </source>
</evidence>
<dbReference type="EC" id="2.4.1.110" evidence="4"/>
<dbReference type="InterPro" id="IPR001296">
    <property type="entry name" value="Glyco_trans_1"/>
</dbReference>
<evidence type="ECO:0000256" key="6">
    <source>
        <dbReference type="ARBA" id="ARBA00048439"/>
    </source>
</evidence>
<keyword evidence="10" id="KW-1185">Reference proteome</keyword>
<evidence type="ECO:0000259" key="7">
    <source>
        <dbReference type="Pfam" id="PF00534"/>
    </source>
</evidence>
<reference evidence="9 10" key="1">
    <citation type="submission" date="2024-08" db="EMBL/GenBank/DDBJ databases">
        <title>Whole-genome sequencing of halo(alkali)philic microorganisms from hypersaline lakes.</title>
        <authorList>
            <person name="Sorokin D.Y."/>
            <person name="Merkel A.Y."/>
            <person name="Messina E."/>
            <person name="Yakimov M."/>
        </authorList>
    </citation>
    <scope>NUCLEOTIDE SEQUENCE [LARGE SCALE GENOMIC DNA]</scope>
    <source>
        <strain evidence="9 10">Cl-TMA</strain>
    </source>
</reference>
<protein>
    <recommendedName>
        <fullName evidence="5">tRNA-queuosine alpha-mannosyltransferase</fullName>
        <ecNumber evidence="4">2.4.1.110</ecNumber>
    </recommendedName>
</protein>
<dbReference type="InterPro" id="IPR022701">
    <property type="entry name" value="QTMAN_N"/>
</dbReference>
<evidence type="ECO:0000259" key="8">
    <source>
        <dbReference type="Pfam" id="PF12038"/>
    </source>
</evidence>